<dbReference type="Gene3D" id="3.10.450.50">
    <property type="match status" value="1"/>
</dbReference>
<evidence type="ECO:0000313" key="3">
    <source>
        <dbReference type="EMBL" id="KYF68519.1"/>
    </source>
</evidence>
<dbReference type="PROSITE" id="PS51257">
    <property type="entry name" value="PROKAR_LIPOPROTEIN"/>
    <property type="match status" value="1"/>
</dbReference>
<dbReference type="NCBIfam" id="TIGR02246">
    <property type="entry name" value="SgcJ/EcaC family oxidoreductase"/>
    <property type="match status" value="1"/>
</dbReference>
<evidence type="ECO:0000313" key="4">
    <source>
        <dbReference type="Proteomes" id="UP000075260"/>
    </source>
</evidence>
<dbReference type="AlphaFoldDB" id="A0A150QKN0"/>
<feature type="chain" id="PRO_5007567038" evidence="1">
    <location>
        <begin position="29"/>
        <end position="194"/>
    </location>
</feature>
<comment type="caution">
    <text evidence="3">The sequence shown here is derived from an EMBL/GenBank/DDBJ whole genome shotgun (WGS) entry which is preliminary data.</text>
</comment>
<protein>
    <submittedName>
        <fullName evidence="3">DUF4440 domain-containing protein</fullName>
    </submittedName>
</protein>
<dbReference type="InterPro" id="IPR011944">
    <property type="entry name" value="Steroid_delta5-4_isomerase"/>
</dbReference>
<dbReference type="InterPro" id="IPR032710">
    <property type="entry name" value="NTF2-like_dom_sf"/>
</dbReference>
<organism evidence="3 4">
    <name type="scientific">Sorangium cellulosum</name>
    <name type="common">Polyangium cellulosum</name>
    <dbReference type="NCBI Taxonomy" id="56"/>
    <lineage>
        <taxon>Bacteria</taxon>
        <taxon>Pseudomonadati</taxon>
        <taxon>Myxococcota</taxon>
        <taxon>Polyangia</taxon>
        <taxon>Polyangiales</taxon>
        <taxon>Polyangiaceae</taxon>
        <taxon>Sorangium</taxon>
    </lineage>
</organism>
<dbReference type="EMBL" id="JEMA01000565">
    <property type="protein sequence ID" value="KYF68519.1"/>
    <property type="molecule type" value="Genomic_DNA"/>
</dbReference>
<gene>
    <name evidence="3" type="ORF">BE15_13560</name>
</gene>
<keyword evidence="1" id="KW-0732">Signal</keyword>
<dbReference type="InterPro" id="IPR037401">
    <property type="entry name" value="SnoaL-like"/>
</dbReference>
<dbReference type="RefSeq" id="WP_061609039.1">
    <property type="nucleotide sequence ID" value="NZ_JEMA01000565.1"/>
</dbReference>
<dbReference type="OrthoDB" id="122531at2"/>
<feature type="signal peptide" evidence="1">
    <location>
        <begin position="1"/>
        <end position="28"/>
    </location>
</feature>
<evidence type="ECO:0000256" key="1">
    <source>
        <dbReference type="SAM" id="SignalP"/>
    </source>
</evidence>
<dbReference type="SUPFAM" id="SSF54427">
    <property type="entry name" value="NTF2-like"/>
    <property type="match status" value="1"/>
</dbReference>
<evidence type="ECO:0000259" key="2">
    <source>
        <dbReference type="Pfam" id="PF12680"/>
    </source>
</evidence>
<feature type="domain" description="SnoaL-like" evidence="2">
    <location>
        <begin position="58"/>
        <end position="148"/>
    </location>
</feature>
<accession>A0A150QKN0</accession>
<dbReference type="Proteomes" id="UP000075260">
    <property type="component" value="Unassembled WGS sequence"/>
</dbReference>
<name>A0A150QKN0_SORCE</name>
<reference evidence="3 4" key="1">
    <citation type="submission" date="2014-02" db="EMBL/GenBank/DDBJ databases">
        <title>The small core and large imbalanced accessory genome model reveals a collaborative survival strategy of Sorangium cellulosum strains in nature.</title>
        <authorList>
            <person name="Han K."/>
            <person name="Peng R."/>
            <person name="Blom J."/>
            <person name="Li Y.-Z."/>
        </authorList>
    </citation>
    <scope>NUCLEOTIDE SEQUENCE [LARGE SCALE GENOMIC DNA]</scope>
    <source>
        <strain evidence="3 4">So0008-312</strain>
    </source>
</reference>
<dbReference type="Pfam" id="PF12680">
    <property type="entry name" value="SnoaL_2"/>
    <property type="match status" value="1"/>
</dbReference>
<proteinExistence type="predicted"/>
<sequence length="194" mass="20773">MVRSFLAAALPLLALACAPASPPPVAPAAPVAATPAPAASAALPDARAQQALGEQLAAAFCDTWNRHDMDAFSALQAEDADFVNIFGMWWHGRPEIRKNHVGIHETVFRQSRLTSVRVETRFVAPEIAVVRWAWELTGVVTPDGKPVPDMQGILVHVARREGDRLQIVTTQNTQATADAFRAVRSMGAPASPAP</sequence>